<evidence type="ECO:0000259" key="1">
    <source>
        <dbReference type="Pfam" id="PF01593"/>
    </source>
</evidence>
<proteinExistence type="predicted"/>
<dbReference type="EMBL" id="UINC01068784">
    <property type="protein sequence ID" value="SVC01655.1"/>
    <property type="molecule type" value="Genomic_DNA"/>
</dbReference>
<gene>
    <name evidence="2" type="ORF">METZ01_LOCUS254509</name>
</gene>
<feature type="non-terminal residue" evidence="2">
    <location>
        <position position="57"/>
    </location>
</feature>
<dbReference type="AlphaFoldDB" id="A0A382IQL7"/>
<protein>
    <recommendedName>
        <fullName evidence="1">Amine oxidase domain-containing protein</fullName>
    </recommendedName>
</protein>
<accession>A0A382IQL7</accession>
<sequence>MLEASHRIGGRAHTEYPPDGAPFDLGCHWLHSASINPFVPVAEEFGFRYQQRTDFGR</sequence>
<feature type="domain" description="Amine oxidase" evidence="1">
    <location>
        <begin position="2"/>
        <end position="52"/>
    </location>
</feature>
<dbReference type="SUPFAM" id="SSF51905">
    <property type="entry name" value="FAD/NAD(P)-binding domain"/>
    <property type="match status" value="1"/>
</dbReference>
<dbReference type="GO" id="GO:0016491">
    <property type="term" value="F:oxidoreductase activity"/>
    <property type="evidence" value="ECO:0007669"/>
    <property type="project" value="InterPro"/>
</dbReference>
<dbReference type="InterPro" id="IPR036188">
    <property type="entry name" value="FAD/NAD-bd_sf"/>
</dbReference>
<name>A0A382IQL7_9ZZZZ</name>
<evidence type="ECO:0000313" key="2">
    <source>
        <dbReference type="EMBL" id="SVC01655.1"/>
    </source>
</evidence>
<dbReference type="InterPro" id="IPR002937">
    <property type="entry name" value="Amino_oxidase"/>
</dbReference>
<dbReference type="Gene3D" id="3.50.50.60">
    <property type="entry name" value="FAD/NAD(P)-binding domain"/>
    <property type="match status" value="1"/>
</dbReference>
<reference evidence="2" key="1">
    <citation type="submission" date="2018-05" db="EMBL/GenBank/DDBJ databases">
        <authorList>
            <person name="Lanie J.A."/>
            <person name="Ng W.-L."/>
            <person name="Kazmierczak K.M."/>
            <person name="Andrzejewski T.M."/>
            <person name="Davidsen T.M."/>
            <person name="Wayne K.J."/>
            <person name="Tettelin H."/>
            <person name="Glass J.I."/>
            <person name="Rusch D."/>
            <person name="Podicherti R."/>
            <person name="Tsui H.-C.T."/>
            <person name="Winkler M.E."/>
        </authorList>
    </citation>
    <scope>NUCLEOTIDE SEQUENCE</scope>
</reference>
<dbReference type="Pfam" id="PF01593">
    <property type="entry name" value="Amino_oxidase"/>
    <property type="match status" value="1"/>
</dbReference>
<organism evidence="2">
    <name type="scientific">marine metagenome</name>
    <dbReference type="NCBI Taxonomy" id="408172"/>
    <lineage>
        <taxon>unclassified sequences</taxon>
        <taxon>metagenomes</taxon>
        <taxon>ecological metagenomes</taxon>
    </lineage>
</organism>